<comment type="caution">
    <text evidence="1">The sequence shown here is derived from an EMBL/GenBank/DDBJ whole genome shotgun (WGS) entry which is preliminary data.</text>
</comment>
<gene>
    <name evidence="1" type="ORF">RND71_007975</name>
</gene>
<name>A0AAE1SPZ2_9SOLA</name>
<proteinExistence type="predicted"/>
<dbReference type="Proteomes" id="UP001291623">
    <property type="component" value="Unassembled WGS sequence"/>
</dbReference>
<dbReference type="AlphaFoldDB" id="A0AAE1SPZ2"/>
<evidence type="ECO:0000313" key="2">
    <source>
        <dbReference type="Proteomes" id="UP001291623"/>
    </source>
</evidence>
<evidence type="ECO:0000313" key="1">
    <source>
        <dbReference type="EMBL" id="KAK4372591.1"/>
    </source>
</evidence>
<protein>
    <submittedName>
        <fullName evidence="1">Uncharacterized protein</fullName>
    </submittedName>
</protein>
<dbReference type="EMBL" id="JAVYJV010000004">
    <property type="protein sequence ID" value="KAK4372591.1"/>
    <property type="molecule type" value="Genomic_DNA"/>
</dbReference>
<sequence length="380" mass="42954">MFEQDTLVDVAKVQEQGKLADIAPEKLQAIENVQIPGLSVNSYSQEVDMLLASQEVTPKKTMQVRDGTAGQDVDKGLRANFWQDSVANFSIVFLGWLCSHLQEYFIRDFLPSTCQLGMITLSLIMAEYDNTETCYEFAKSDCADESGTTKDLGRDLVKFLVLGQRQLSLDGSVKRVGQQAYGLVNSADSAQLGESTRFSGSTLPVARDGASELRSGRFWRRRIPIAEIFDLICNSVYFPIESVHYGSWIGLVCRFTGNHRDFKNSGMIYLLSIAQCVVLAICAHPTEGLTIDEKCLEPRRNKDANFLVTAAFFTGSAQYYLLIELYFKVFEPWIQSGQVCDTWSWIYWCVIDLTYTGHDVIYKWLKVGYYYFPGPLILQF</sequence>
<accession>A0AAE1SPZ2</accession>
<organism evidence="1 2">
    <name type="scientific">Anisodus tanguticus</name>
    <dbReference type="NCBI Taxonomy" id="243964"/>
    <lineage>
        <taxon>Eukaryota</taxon>
        <taxon>Viridiplantae</taxon>
        <taxon>Streptophyta</taxon>
        <taxon>Embryophyta</taxon>
        <taxon>Tracheophyta</taxon>
        <taxon>Spermatophyta</taxon>
        <taxon>Magnoliopsida</taxon>
        <taxon>eudicotyledons</taxon>
        <taxon>Gunneridae</taxon>
        <taxon>Pentapetalae</taxon>
        <taxon>asterids</taxon>
        <taxon>lamiids</taxon>
        <taxon>Solanales</taxon>
        <taxon>Solanaceae</taxon>
        <taxon>Solanoideae</taxon>
        <taxon>Hyoscyameae</taxon>
        <taxon>Anisodus</taxon>
    </lineage>
</organism>
<keyword evidence="2" id="KW-1185">Reference proteome</keyword>
<reference evidence="1" key="1">
    <citation type="submission" date="2023-12" db="EMBL/GenBank/DDBJ databases">
        <title>Genome assembly of Anisodus tanguticus.</title>
        <authorList>
            <person name="Wang Y.-J."/>
        </authorList>
    </citation>
    <scope>NUCLEOTIDE SEQUENCE</scope>
    <source>
        <strain evidence="1">KB-2021</strain>
        <tissue evidence="1">Leaf</tissue>
    </source>
</reference>